<evidence type="ECO:0000256" key="1">
    <source>
        <dbReference type="SAM" id="MobiDB-lite"/>
    </source>
</evidence>
<organism evidence="2 3">
    <name type="scientific">Azospirillum cavernae</name>
    <dbReference type="NCBI Taxonomy" id="2320860"/>
    <lineage>
        <taxon>Bacteria</taxon>
        <taxon>Pseudomonadati</taxon>
        <taxon>Pseudomonadota</taxon>
        <taxon>Alphaproteobacteria</taxon>
        <taxon>Rhodospirillales</taxon>
        <taxon>Azospirillaceae</taxon>
        <taxon>Azospirillum</taxon>
    </lineage>
</organism>
<reference evidence="2 3" key="1">
    <citation type="submission" date="2018-09" db="EMBL/GenBank/DDBJ databases">
        <authorList>
            <person name="Zhu H."/>
        </authorList>
    </citation>
    <scope>NUCLEOTIDE SEQUENCE [LARGE SCALE GENOMIC DNA]</scope>
    <source>
        <strain evidence="2 3">K2W22B-5</strain>
    </source>
</reference>
<protein>
    <submittedName>
        <fullName evidence="2">Uncharacterized protein</fullName>
    </submittedName>
</protein>
<gene>
    <name evidence="2" type="ORF">D3877_07210</name>
</gene>
<evidence type="ECO:0000313" key="3">
    <source>
        <dbReference type="Proteomes" id="UP000283458"/>
    </source>
</evidence>
<keyword evidence="3" id="KW-1185">Reference proteome</keyword>
<name>A0A418W2T8_9PROT</name>
<dbReference type="EMBL" id="QYUL01000001">
    <property type="protein sequence ID" value="RJF84342.1"/>
    <property type="molecule type" value="Genomic_DNA"/>
</dbReference>
<comment type="caution">
    <text evidence="2">The sequence shown here is derived from an EMBL/GenBank/DDBJ whole genome shotgun (WGS) entry which is preliminary data.</text>
</comment>
<feature type="region of interest" description="Disordered" evidence="1">
    <location>
        <begin position="75"/>
        <end position="120"/>
    </location>
</feature>
<accession>A0A418W2T8</accession>
<sequence length="120" mass="13489">MERVGDEVDALLLFWEAAFLPLTWPDRLQLLEQIDEELHRGWRHAPTSEAISQALTERLIDGFGRPAIQCRDQADVYGNSRHPSDREAASLWRKQGDRSTSVTVDGTKGVYAPSDGPLET</sequence>
<proteinExistence type="predicted"/>
<dbReference type="AlphaFoldDB" id="A0A418W2T8"/>
<dbReference type="Proteomes" id="UP000283458">
    <property type="component" value="Unassembled WGS sequence"/>
</dbReference>
<evidence type="ECO:0000313" key="2">
    <source>
        <dbReference type="EMBL" id="RJF84342.1"/>
    </source>
</evidence>